<dbReference type="EMBL" id="WQMT02000004">
    <property type="protein sequence ID" value="KAG9224317.1"/>
    <property type="molecule type" value="Genomic_DNA"/>
</dbReference>
<dbReference type="Proteomes" id="UP000824881">
    <property type="component" value="Unassembled WGS sequence"/>
</dbReference>
<name>A0ACB7J180_PLECO</name>
<evidence type="ECO:0000313" key="1">
    <source>
        <dbReference type="EMBL" id="KAG9224317.1"/>
    </source>
</evidence>
<proteinExistence type="predicted"/>
<gene>
    <name evidence="1" type="ORF">CCMSSC00406_0004816</name>
</gene>
<accession>A0ACB7J180</accession>
<organism evidence="1 2">
    <name type="scientific">Pleurotus cornucopiae</name>
    <name type="common">Cornucopia mushroom</name>
    <dbReference type="NCBI Taxonomy" id="5321"/>
    <lineage>
        <taxon>Eukaryota</taxon>
        <taxon>Fungi</taxon>
        <taxon>Dikarya</taxon>
        <taxon>Basidiomycota</taxon>
        <taxon>Agaricomycotina</taxon>
        <taxon>Agaricomycetes</taxon>
        <taxon>Agaricomycetidae</taxon>
        <taxon>Agaricales</taxon>
        <taxon>Pleurotineae</taxon>
        <taxon>Pleurotaceae</taxon>
        <taxon>Pleurotus</taxon>
    </lineage>
</organism>
<evidence type="ECO:0000313" key="2">
    <source>
        <dbReference type="Proteomes" id="UP000824881"/>
    </source>
</evidence>
<comment type="caution">
    <text evidence="1">The sequence shown here is derived from an EMBL/GenBank/DDBJ whole genome shotgun (WGS) entry which is preliminary data.</text>
</comment>
<keyword evidence="2" id="KW-1185">Reference proteome</keyword>
<sequence length="331" mass="36430">MFTVCLPPSSVFPLAPSGMPPPRLLRSVASLASVNRGKVARVDGVKKRRVQNGMVYTRGSAEDYDLIANITGDEGWSWDRLQYYVKKHERWSSPVHNSLNLFSPEVHGFRGMTAVSLSKTGHSIDDRMLRSTEESSEFPFNTDYNSGHPLGFGATQVLFHIAAFLITINIRLGAIYDYFRVLRLLPAPSGPGVRFNAVEYGEIVDGAVVSRQIVVAAKEIILSAGSVGTPHVLLHSGIGDDSILSTLGIKTTHHLPSVGQNFTEQPLTVIQWPVNDNNTTDRFTRNATLMAEFLDEWKFNRSGPLTSSTTTHLGYLRLPDNSTIFDTISVG</sequence>
<protein>
    <submittedName>
        <fullName evidence="1">Uncharacterized protein</fullName>
    </submittedName>
</protein>
<reference evidence="1 2" key="1">
    <citation type="journal article" date="2021" name="Appl. Environ. Microbiol.">
        <title>Genetic linkage and physical mapping for an oyster mushroom Pleurotus cornucopiae and QTL analysis for the trait cap color.</title>
        <authorList>
            <person name="Zhang Y."/>
            <person name="Gao W."/>
            <person name="Sonnenberg A."/>
            <person name="Chen Q."/>
            <person name="Zhang J."/>
            <person name="Huang C."/>
        </authorList>
    </citation>
    <scope>NUCLEOTIDE SEQUENCE [LARGE SCALE GENOMIC DNA]</scope>
    <source>
        <strain evidence="1">CCMSSC00406</strain>
    </source>
</reference>